<feature type="domain" description="YqaJ viral recombinase" evidence="1">
    <location>
        <begin position="12"/>
        <end position="149"/>
    </location>
</feature>
<sequence>MKVVDLEQRTDEWLEWRKDGISATSCAVIMEANPDKSRLQLWRELVGLETPADLSVIPQVRRGKKLEPVALQQFEDKYGQLGLPICAESDEDPFIRASFDGLLADGSPVEIKNLADANHLTVLELREKSPAYQLYRWQVWHQMIVCGAQRGYLWFWSPKHEPICLVVERDDILFRRIITEERIFWDMVERGIPPKADPAKDFLPMEGNVEESWRELAKERRAVEEKIQGAKKLLRTLTDEATAVETRMKALMGQYNRADAYGVRIVQYAIDGGTNWEALAADALGGVIPPALLAKHQKDCRMGTRVTVDPSFDENAKKPEPLLRIRLPEQADQDVPPLAAGFWF</sequence>
<evidence type="ECO:0000313" key="3">
    <source>
        <dbReference type="Proteomes" id="UP000185841"/>
    </source>
</evidence>
<dbReference type="Gene3D" id="3.90.320.10">
    <property type="match status" value="1"/>
</dbReference>
<dbReference type="SUPFAM" id="SSF52980">
    <property type="entry name" value="Restriction endonuclease-like"/>
    <property type="match status" value="1"/>
</dbReference>
<dbReference type="InterPro" id="IPR017482">
    <property type="entry name" value="Lambda-type_endonuclease"/>
</dbReference>
<keyword evidence="2" id="KW-0255">Endonuclease</keyword>
<dbReference type="GO" id="GO:0004519">
    <property type="term" value="F:endonuclease activity"/>
    <property type="evidence" value="ECO:0007669"/>
    <property type="project" value="UniProtKB-KW"/>
</dbReference>
<accession>A0A1N6XDJ3</accession>
<dbReference type="InterPro" id="IPR019080">
    <property type="entry name" value="YqaJ_viral_recombinase"/>
</dbReference>
<dbReference type="Proteomes" id="UP000185841">
    <property type="component" value="Unassembled WGS sequence"/>
</dbReference>
<dbReference type="InterPro" id="IPR011604">
    <property type="entry name" value="PDDEXK-like_dom_sf"/>
</dbReference>
<name>A0A1N6XDJ3_AQUAC</name>
<dbReference type="RefSeq" id="WP_076429368.1">
    <property type="nucleotide sequence ID" value="NZ_FTMP01000012.1"/>
</dbReference>
<dbReference type="PANTHER" id="PTHR46609:SF6">
    <property type="entry name" value="EXONUCLEASE, PHAGE-TYPE_RECB, C-TERMINAL DOMAIN-CONTAINING PROTEIN-RELATED"/>
    <property type="match status" value="1"/>
</dbReference>
<dbReference type="EMBL" id="FTMP01000012">
    <property type="protein sequence ID" value="SIR00418.1"/>
    <property type="molecule type" value="Genomic_DNA"/>
</dbReference>
<reference evidence="2 3" key="1">
    <citation type="submission" date="2017-01" db="EMBL/GenBank/DDBJ databases">
        <authorList>
            <person name="Mah S.A."/>
            <person name="Swanson W.J."/>
            <person name="Moy G.W."/>
            <person name="Vacquier V.D."/>
        </authorList>
    </citation>
    <scope>NUCLEOTIDE SEQUENCE [LARGE SCALE GENOMIC DNA]</scope>
    <source>
        <strain evidence="2 3">RU36E</strain>
    </source>
</reference>
<dbReference type="AlphaFoldDB" id="A0A1N6XDJ3"/>
<evidence type="ECO:0000259" key="1">
    <source>
        <dbReference type="Pfam" id="PF09588"/>
    </source>
</evidence>
<keyword evidence="2" id="KW-0378">Hydrolase</keyword>
<gene>
    <name evidence="2" type="ORF">SAMN05878282_11298</name>
</gene>
<organism evidence="2 3">
    <name type="scientific">Aquipseudomonas alcaligenes</name>
    <name type="common">Pseudomonas alcaligenes</name>
    <dbReference type="NCBI Taxonomy" id="43263"/>
    <lineage>
        <taxon>Bacteria</taxon>
        <taxon>Pseudomonadati</taxon>
        <taxon>Pseudomonadota</taxon>
        <taxon>Gammaproteobacteria</taxon>
        <taxon>Pseudomonadales</taxon>
        <taxon>Pseudomonadaceae</taxon>
        <taxon>Aquipseudomonas</taxon>
    </lineage>
</organism>
<dbReference type="Pfam" id="PF09588">
    <property type="entry name" value="YqaJ"/>
    <property type="match status" value="1"/>
</dbReference>
<dbReference type="PANTHER" id="PTHR46609">
    <property type="entry name" value="EXONUCLEASE, PHAGE-TYPE/RECB, C-TERMINAL DOMAIN-CONTAINING PROTEIN"/>
    <property type="match status" value="1"/>
</dbReference>
<dbReference type="InterPro" id="IPR051703">
    <property type="entry name" value="NF-kappa-B_Signaling_Reg"/>
</dbReference>
<dbReference type="NCBIfam" id="TIGR03033">
    <property type="entry name" value="phage_rel_nuc"/>
    <property type="match status" value="1"/>
</dbReference>
<proteinExistence type="predicted"/>
<protein>
    <submittedName>
        <fullName evidence="2">Putative phage-type endonuclease</fullName>
    </submittedName>
</protein>
<evidence type="ECO:0000313" key="2">
    <source>
        <dbReference type="EMBL" id="SIR00418.1"/>
    </source>
</evidence>
<dbReference type="InterPro" id="IPR011335">
    <property type="entry name" value="Restrct_endonuc-II-like"/>
</dbReference>
<keyword evidence="2" id="KW-0540">Nuclease</keyword>